<dbReference type="SUPFAM" id="SSF47699">
    <property type="entry name" value="Bifunctional inhibitor/lipid-transfer protein/seed storage 2S albumin"/>
    <property type="match status" value="1"/>
</dbReference>
<evidence type="ECO:0000313" key="3">
    <source>
        <dbReference type="Proteomes" id="UP001603857"/>
    </source>
</evidence>
<evidence type="ECO:0000259" key="1">
    <source>
        <dbReference type="Pfam" id="PF00234"/>
    </source>
</evidence>
<organism evidence="2 3">
    <name type="scientific">Flemingia macrophylla</name>
    <dbReference type="NCBI Taxonomy" id="520843"/>
    <lineage>
        <taxon>Eukaryota</taxon>
        <taxon>Viridiplantae</taxon>
        <taxon>Streptophyta</taxon>
        <taxon>Embryophyta</taxon>
        <taxon>Tracheophyta</taxon>
        <taxon>Spermatophyta</taxon>
        <taxon>Magnoliopsida</taxon>
        <taxon>eudicotyledons</taxon>
        <taxon>Gunneridae</taxon>
        <taxon>Pentapetalae</taxon>
        <taxon>rosids</taxon>
        <taxon>fabids</taxon>
        <taxon>Fabales</taxon>
        <taxon>Fabaceae</taxon>
        <taxon>Papilionoideae</taxon>
        <taxon>50 kb inversion clade</taxon>
        <taxon>NPAAA clade</taxon>
        <taxon>indigoferoid/millettioid clade</taxon>
        <taxon>Phaseoleae</taxon>
        <taxon>Flemingia</taxon>
    </lineage>
</organism>
<dbReference type="EMBL" id="JBGMDY010000002">
    <property type="protein sequence ID" value="KAL2344048.1"/>
    <property type="molecule type" value="Genomic_DNA"/>
</dbReference>
<accession>A0ABD1N7T8</accession>
<dbReference type="PANTHER" id="PTHR33122:SF69">
    <property type="entry name" value="LIPID TRANSFER PROTEIN"/>
    <property type="match status" value="1"/>
</dbReference>
<keyword evidence="3" id="KW-1185">Reference proteome</keyword>
<feature type="domain" description="Bifunctional inhibitor/plant lipid transfer protein/seed storage helical" evidence="1">
    <location>
        <begin position="24"/>
        <end position="81"/>
    </location>
</feature>
<dbReference type="PANTHER" id="PTHR33122">
    <property type="entry name" value="LIPID BINDING PROTEIN-RELATED"/>
    <property type="match status" value="1"/>
</dbReference>
<protein>
    <recommendedName>
        <fullName evidence="1">Bifunctional inhibitor/plant lipid transfer protein/seed storage helical domain-containing protein</fullName>
    </recommendedName>
</protein>
<reference evidence="2 3" key="1">
    <citation type="submission" date="2024-08" db="EMBL/GenBank/DDBJ databases">
        <title>Insights into the chromosomal genome structure of Flemingia macrophylla.</title>
        <authorList>
            <person name="Ding Y."/>
            <person name="Zhao Y."/>
            <person name="Bi W."/>
            <person name="Wu M."/>
            <person name="Zhao G."/>
            <person name="Gong Y."/>
            <person name="Li W."/>
            <person name="Zhang P."/>
        </authorList>
    </citation>
    <scope>NUCLEOTIDE SEQUENCE [LARGE SCALE GENOMIC DNA]</scope>
    <source>
        <strain evidence="2">DYQJB</strain>
        <tissue evidence="2">Leaf</tissue>
    </source>
</reference>
<name>A0ABD1N7T8_9FABA</name>
<comment type="caution">
    <text evidence="2">The sequence shown here is derived from an EMBL/GenBank/DDBJ whole genome shotgun (WGS) entry which is preliminary data.</text>
</comment>
<dbReference type="Pfam" id="PF00234">
    <property type="entry name" value="Tryp_alpha_amyl"/>
    <property type="match status" value="1"/>
</dbReference>
<sequence length="95" mass="10350">MAIAHECDDEKDGPCGKFSTLRIVTHKLRHCKKAAQDVRVPVSSQCCRDLATISMACLHATFSSDAFQKAGLDPEIARTIPVAFQPKAKATHDLV</sequence>
<dbReference type="Proteomes" id="UP001603857">
    <property type="component" value="Unassembled WGS sequence"/>
</dbReference>
<proteinExistence type="predicted"/>
<dbReference type="Gene3D" id="1.10.110.10">
    <property type="entry name" value="Plant lipid-transfer and hydrophobic proteins"/>
    <property type="match status" value="1"/>
</dbReference>
<evidence type="ECO:0000313" key="2">
    <source>
        <dbReference type="EMBL" id="KAL2344048.1"/>
    </source>
</evidence>
<gene>
    <name evidence="2" type="ORF">Fmac_005333</name>
</gene>
<dbReference type="InterPro" id="IPR016140">
    <property type="entry name" value="Bifunc_inhib/LTP/seed_store"/>
</dbReference>
<dbReference type="InterPro" id="IPR036312">
    <property type="entry name" value="Bifun_inhib/LTP/seed_sf"/>
</dbReference>
<dbReference type="AlphaFoldDB" id="A0ABD1N7T8"/>
<dbReference type="InterPro" id="IPR039265">
    <property type="entry name" value="DIR1-like"/>
</dbReference>